<name>A0A0L8BRN4_ENSAD</name>
<proteinExistence type="predicted"/>
<feature type="transmembrane region" description="Helical" evidence="2">
    <location>
        <begin position="38"/>
        <end position="58"/>
    </location>
</feature>
<organism evidence="3 4">
    <name type="scientific">Ensifer adhaerens</name>
    <name type="common">Sinorhizobium morelense</name>
    <dbReference type="NCBI Taxonomy" id="106592"/>
    <lineage>
        <taxon>Bacteria</taxon>
        <taxon>Pseudomonadati</taxon>
        <taxon>Pseudomonadota</taxon>
        <taxon>Alphaproteobacteria</taxon>
        <taxon>Hyphomicrobiales</taxon>
        <taxon>Rhizobiaceae</taxon>
        <taxon>Sinorhizobium/Ensifer group</taxon>
        <taxon>Ensifer</taxon>
    </lineage>
</organism>
<evidence type="ECO:0000313" key="3">
    <source>
        <dbReference type="EMBL" id="KOF17238.1"/>
    </source>
</evidence>
<accession>A0A0L8BRN4</accession>
<comment type="caution">
    <text evidence="3">The sequence shown here is derived from an EMBL/GenBank/DDBJ whole genome shotgun (WGS) entry which is preliminary data.</text>
</comment>
<feature type="region of interest" description="Disordered" evidence="1">
    <location>
        <begin position="1"/>
        <end position="33"/>
    </location>
</feature>
<evidence type="ECO:0000256" key="1">
    <source>
        <dbReference type="SAM" id="MobiDB-lite"/>
    </source>
</evidence>
<protein>
    <submittedName>
        <fullName evidence="3">Uncharacterized protein</fullName>
    </submittedName>
</protein>
<evidence type="ECO:0000313" key="4">
    <source>
        <dbReference type="Proteomes" id="UP000037425"/>
    </source>
</evidence>
<sequence>MKATADQEDHMSDDNIIKFERRKPKQEPRSASPMQRKALTWLAVIAGLVLVWAYYQFISPPSLP</sequence>
<keyword evidence="2" id="KW-1133">Transmembrane helix</keyword>
<dbReference type="AlphaFoldDB" id="A0A0L8BRN4"/>
<keyword evidence="2" id="KW-0812">Transmembrane</keyword>
<evidence type="ECO:0000256" key="2">
    <source>
        <dbReference type="SAM" id="Phobius"/>
    </source>
</evidence>
<dbReference type="Proteomes" id="UP000037425">
    <property type="component" value="Unassembled WGS sequence"/>
</dbReference>
<dbReference type="EMBL" id="LGAP01000012">
    <property type="protein sequence ID" value="KOF17238.1"/>
    <property type="molecule type" value="Genomic_DNA"/>
</dbReference>
<gene>
    <name evidence="3" type="ORF">AC244_18750</name>
</gene>
<reference evidence="4" key="1">
    <citation type="submission" date="2015-07" db="EMBL/GenBank/DDBJ databases">
        <title>Whole genome sequence of an Ensifer adhaerens strain isolated from a cave pool in the Wind Cave National Park.</title>
        <authorList>
            <person name="Eng W.W.H."/>
            <person name="Gan H.M."/>
            <person name="Barton H.A."/>
            <person name="Savka M.A."/>
        </authorList>
    </citation>
    <scope>NUCLEOTIDE SEQUENCE [LARGE SCALE GENOMIC DNA]</scope>
    <source>
        <strain evidence="4">SD006</strain>
    </source>
</reference>
<keyword evidence="2" id="KW-0472">Membrane</keyword>
<feature type="compositionally biased region" description="Basic and acidic residues" evidence="1">
    <location>
        <begin position="1"/>
        <end position="19"/>
    </location>
</feature>